<reference evidence="3" key="1">
    <citation type="journal article" date="2014" name="Front. Microbiol.">
        <title>High frequency of phylogenetically diverse reductive dehalogenase-homologous genes in deep subseafloor sedimentary metagenomes.</title>
        <authorList>
            <person name="Kawai M."/>
            <person name="Futagami T."/>
            <person name="Toyoda A."/>
            <person name="Takaki Y."/>
            <person name="Nishi S."/>
            <person name="Hori S."/>
            <person name="Arai W."/>
            <person name="Tsubouchi T."/>
            <person name="Morono Y."/>
            <person name="Uchiyama I."/>
            <person name="Ito T."/>
            <person name="Fujiyama A."/>
            <person name="Inagaki F."/>
            <person name="Takami H."/>
        </authorList>
    </citation>
    <scope>NUCLEOTIDE SEQUENCE</scope>
    <source>
        <strain evidence="3">Expedition CK06-06</strain>
    </source>
</reference>
<dbReference type="PROSITE" id="PS50110">
    <property type="entry name" value="RESPONSE_REGULATORY"/>
    <property type="match status" value="1"/>
</dbReference>
<dbReference type="PANTHER" id="PTHR44591:SF3">
    <property type="entry name" value="RESPONSE REGULATORY DOMAIN-CONTAINING PROTEIN"/>
    <property type="match status" value="1"/>
</dbReference>
<gene>
    <name evidence="3" type="ORF">S01H4_48565</name>
</gene>
<organism evidence="3">
    <name type="scientific">marine sediment metagenome</name>
    <dbReference type="NCBI Taxonomy" id="412755"/>
    <lineage>
        <taxon>unclassified sequences</taxon>
        <taxon>metagenomes</taxon>
        <taxon>ecological metagenomes</taxon>
    </lineage>
</organism>
<protein>
    <recommendedName>
        <fullName evidence="2">Response regulatory domain-containing protein</fullName>
    </recommendedName>
</protein>
<dbReference type="CDD" id="cd00156">
    <property type="entry name" value="REC"/>
    <property type="match status" value="1"/>
</dbReference>
<evidence type="ECO:0000256" key="1">
    <source>
        <dbReference type="ARBA" id="ARBA00022553"/>
    </source>
</evidence>
<dbReference type="AlphaFoldDB" id="X1CHD3"/>
<dbReference type="InterPro" id="IPR001789">
    <property type="entry name" value="Sig_transdc_resp-reg_receiver"/>
</dbReference>
<dbReference type="SUPFAM" id="SSF52172">
    <property type="entry name" value="CheY-like"/>
    <property type="match status" value="1"/>
</dbReference>
<dbReference type="InterPro" id="IPR050595">
    <property type="entry name" value="Bact_response_regulator"/>
</dbReference>
<accession>X1CHD3</accession>
<dbReference type="GO" id="GO:0000160">
    <property type="term" value="P:phosphorelay signal transduction system"/>
    <property type="evidence" value="ECO:0007669"/>
    <property type="project" value="InterPro"/>
</dbReference>
<keyword evidence="1" id="KW-0597">Phosphoprotein</keyword>
<proteinExistence type="predicted"/>
<dbReference type="SMART" id="SM00448">
    <property type="entry name" value="REC"/>
    <property type="match status" value="1"/>
</dbReference>
<sequence>MGKKILVIDDEQMILDAIETILEDMGYHVATFSNPLDGEKEAIENTYDLILVDIRMPDRNGAEVTEAILKAKPDARILILTAHPTHPLAKKALDSGAKALLKKPFEISKILDFLKG</sequence>
<dbReference type="EMBL" id="BART01027390">
    <property type="protein sequence ID" value="GAG92482.1"/>
    <property type="molecule type" value="Genomic_DNA"/>
</dbReference>
<comment type="caution">
    <text evidence="3">The sequence shown here is derived from an EMBL/GenBank/DDBJ whole genome shotgun (WGS) entry which is preliminary data.</text>
</comment>
<dbReference type="PANTHER" id="PTHR44591">
    <property type="entry name" value="STRESS RESPONSE REGULATOR PROTEIN 1"/>
    <property type="match status" value="1"/>
</dbReference>
<evidence type="ECO:0000313" key="3">
    <source>
        <dbReference type="EMBL" id="GAG92482.1"/>
    </source>
</evidence>
<dbReference type="InterPro" id="IPR011006">
    <property type="entry name" value="CheY-like_superfamily"/>
</dbReference>
<dbReference type="Gene3D" id="3.40.50.2300">
    <property type="match status" value="1"/>
</dbReference>
<feature type="domain" description="Response regulatory" evidence="2">
    <location>
        <begin position="4"/>
        <end position="116"/>
    </location>
</feature>
<name>X1CHD3_9ZZZZ</name>
<evidence type="ECO:0000259" key="2">
    <source>
        <dbReference type="PROSITE" id="PS50110"/>
    </source>
</evidence>
<dbReference type="Pfam" id="PF00072">
    <property type="entry name" value="Response_reg"/>
    <property type="match status" value="1"/>
</dbReference>